<dbReference type="InterPro" id="IPR013210">
    <property type="entry name" value="LRR_N_plant-typ"/>
</dbReference>
<evidence type="ECO:0000256" key="3">
    <source>
        <dbReference type="ARBA" id="ARBA00022692"/>
    </source>
</evidence>
<feature type="domain" description="Leucine-rich repeat-containing N-terminal plant-type" evidence="8">
    <location>
        <begin position="2"/>
        <end position="39"/>
    </location>
</feature>
<dbReference type="GO" id="GO:0016020">
    <property type="term" value="C:membrane"/>
    <property type="evidence" value="ECO:0007669"/>
    <property type="project" value="UniProtKB-SubCell"/>
</dbReference>
<comment type="subcellular location">
    <subcellularLocation>
        <location evidence="1">Membrane</location>
        <topology evidence="1">Single-pass membrane protein</topology>
    </subcellularLocation>
</comment>
<keyword evidence="6" id="KW-1133">Transmembrane helix</keyword>
<evidence type="ECO:0000256" key="7">
    <source>
        <dbReference type="ARBA" id="ARBA00023136"/>
    </source>
</evidence>
<dbReference type="InterPro" id="IPR032675">
    <property type="entry name" value="LRR_dom_sf"/>
</dbReference>
<name>A0A9Q0JNV2_9ROSI</name>
<keyword evidence="5" id="KW-0677">Repeat</keyword>
<evidence type="ECO:0000256" key="2">
    <source>
        <dbReference type="ARBA" id="ARBA00022614"/>
    </source>
</evidence>
<accession>A0A9Q0JNV2</accession>
<comment type="caution">
    <text evidence="9">The sequence shown here is derived from an EMBL/GenBank/DDBJ whole genome shotgun (WGS) entry which is preliminary data.</text>
</comment>
<dbReference type="SUPFAM" id="SSF52058">
    <property type="entry name" value="L domain-like"/>
    <property type="match status" value="1"/>
</dbReference>
<reference evidence="9" key="2">
    <citation type="journal article" date="2023" name="Plants (Basel)">
        <title>Annotation of the Turnera subulata (Passifloraceae) Draft Genome Reveals the S-Locus Evolved after the Divergence of Turneroideae from Passifloroideae in a Stepwise Manner.</title>
        <authorList>
            <person name="Henning P.M."/>
            <person name="Roalson E.H."/>
            <person name="Mir W."/>
            <person name="McCubbin A.G."/>
            <person name="Shore J.S."/>
        </authorList>
    </citation>
    <scope>NUCLEOTIDE SEQUENCE</scope>
    <source>
        <strain evidence="9">F60SS</strain>
    </source>
</reference>
<keyword evidence="3" id="KW-0812">Transmembrane</keyword>
<keyword evidence="10" id="KW-1185">Reference proteome</keyword>
<keyword evidence="7" id="KW-0472">Membrane</keyword>
<evidence type="ECO:0000256" key="4">
    <source>
        <dbReference type="ARBA" id="ARBA00022729"/>
    </source>
</evidence>
<dbReference type="PANTHER" id="PTHR47988">
    <property type="entry name" value="SOMATIC EMBRYOGENESIS RECEPTOR KINASE 1"/>
    <property type="match status" value="1"/>
</dbReference>
<evidence type="ECO:0000259" key="8">
    <source>
        <dbReference type="Pfam" id="PF08263"/>
    </source>
</evidence>
<evidence type="ECO:0000256" key="6">
    <source>
        <dbReference type="ARBA" id="ARBA00022989"/>
    </source>
</evidence>
<proteinExistence type="predicted"/>
<organism evidence="9 10">
    <name type="scientific">Turnera subulata</name>
    <dbReference type="NCBI Taxonomy" id="218843"/>
    <lineage>
        <taxon>Eukaryota</taxon>
        <taxon>Viridiplantae</taxon>
        <taxon>Streptophyta</taxon>
        <taxon>Embryophyta</taxon>
        <taxon>Tracheophyta</taxon>
        <taxon>Spermatophyta</taxon>
        <taxon>Magnoliopsida</taxon>
        <taxon>eudicotyledons</taxon>
        <taxon>Gunneridae</taxon>
        <taxon>Pentapetalae</taxon>
        <taxon>rosids</taxon>
        <taxon>fabids</taxon>
        <taxon>Malpighiales</taxon>
        <taxon>Passifloraceae</taxon>
        <taxon>Turnera</taxon>
    </lineage>
</organism>
<evidence type="ECO:0000256" key="1">
    <source>
        <dbReference type="ARBA" id="ARBA00004167"/>
    </source>
</evidence>
<dbReference type="FunFam" id="3.80.10.10:FF:000129">
    <property type="entry name" value="Leucine-rich repeat receptor-like kinase"/>
    <property type="match status" value="1"/>
</dbReference>
<evidence type="ECO:0000256" key="5">
    <source>
        <dbReference type="ARBA" id="ARBA00022737"/>
    </source>
</evidence>
<dbReference type="Pfam" id="PF00560">
    <property type="entry name" value="LRR_1"/>
    <property type="match status" value="1"/>
</dbReference>
<protein>
    <recommendedName>
        <fullName evidence="8">Leucine-rich repeat-containing N-terminal plant-type domain-containing protein</fullName>
    </recommendedName>
</protein>
<evidence type="ECO:0000313" key="9">
    <source>
        <dbReference type="EMBL" id="KAJ4847425.1"/>
    </source>
</evidence>
<keyword evidence="2" id="KW-0433">Leucine-rich repeat</keyword>
<gene>
    <name evidence="9" type="ORF">Tsubulata_006530</name>
</gene>
<dbReference type="Gene3D" id="3.80.10.10">
    <property type="entry name" value="Ribonuclease Inhibitor"/>
    <property type="match status" value="1"/>
</dbReference>
<dbReference type="InterPro" id="IPR001611">
    <property type="entry name" value="Leu-rich_rpt"/>
</dbReference>
<reference evidence="9" key="1">
    <citation type="submission" date="2022-02" db="EMBL/GenBank/DDBJ databases">
        <authorList>
            <person name="Henning P.M."/>
            <person name="McCubbin A.G."/>
            <person name="Shore J.S."/>
        </authorList>
    </citation>
    <scope>NUCLEOTIDE SEQUENCE</scope>
    <source>
        <strain evidence="9">F60SS</strain>
        <tissue evidence="9">Leaves</tissue>
    </source>
</reference>
<dbReference type="EMBL" id="JAKUCV010001164">
    <property type="protein sequence ID" value="KAJ4847425.1"/>
    <property type="molecule type" value="Genomic_DNA"/>
</dbReference>
<dbReference type="Proteomes" id="UP001141552">
    <property type="component" value="Unassembled WGS sequence"/>
</dbReference>
<dbReference type="Pfam" id="PF08263">
    <property type="entry name" value="LRRNT_2"/>
    <property type="match status" value="1"/>
</dbReference>
<dbReference type="OrthoDB" id="440658at2759"/>
<dbReference type="AlphaFoldDB" id="A0A9Q0JNV2"/>
<sequence>MEGDILASWKSVLVDPNNVLQSWNATLINPCTWFHVTCNSENNVTRVYGNKLNGTIPATLGNLTKLVSLDLYNNNLTGPIPSSLGNVTSLRRLNGNKLNGTIPLEVLALIAKGNLTFL</sequence>
<evidence type="ECO:0000313" key="10">
    <source>
        <dbReference type="Proteomes" id="UP001141552"/>
    </source>
</evidence>
<keyword evidence="4" id="KW-0732">Signal</keyword>